<dbReference type="PANTHER" id="PTHR43618:SF4">
    <property type="entry name" value="SHORT CHAIN DEHYDROGENASE_REDUCTASE FAMILY (AFU_ORTHOLOGUE AFUA_7G04540)"/>
    <property type="match status" value="1"/>
</dbReference>
<dbReference type="Gene3D" id="3.40.50.720">
    <property type="entry name" value="NAD(P)-binding Rossmann-like Domain"/>
    <property type="match status" value="1"/>
</dbReference>
<dbReference type="InterPro" id="IPR036291">
    <property type="entry name" value="NAD(P)-bd_dom_sf"/>
</dbReference>
<protein>
    <submittedName>
        <fullName evidence="4">NAD(P)-binding protein</fullName>
    </submittedName>
</protein>
<keyword evidence="5" id="KW-1185">Reference proteome</keyword>
<proteinExistence type="inferred from homology"/>
<dbReference type="SUPFAM" id="SSF51735">
    <property type="entry name" value="NAD(P)-binding Rossmann-fold domains"/>
    <property type="match status" value="1"/>
</dbReference>
<keyword evidence="2" id="KW-0521">NADP</keyword>
<dbReference type="AlphaFoldDB" id="A0A8H7CKJ5"/>
<evidence type="ECO:0000256" key="1">
    <source>
        <dbReference type="ARBA" id="ARBA00006484"/>
    </source>
</evidence>
<name>A0A8H7CKJ5_9AGAR</name>
<keyword evidence="3" id="KW-0560">Oxidoreductase</keyword>
<dbReference type="InterPro" id="IPR002347">
    <property type="entry name" value="SDR_fam"/>
</dbReference>
<accession>A0A8H7CKJ5</accession>
<dbReference type="CDD" id="cd05233">
    <property type="entry name" value="SDR_c"/>
    <property type="match status" value="1"/>
</dbReference>
<gene>
    <name evidence="4" type="ORF">MVEN_01846800</name>
</gene>
<dbReference type="InterPro" id="IPR052178">
    <property type="entry name" value="Sec_Metab_Biosynth_SDR"/>
</dbReference>
<comment type="caution">
    <text evidence="4">The sequence shown here is derived from an EMBL/GenBank/DDBJ whole genome shotgun (WGS) entry which is preliminary data.</text>
</comment>
<comment type="similarity">
    <text evidence="1">Belongs to the short-chain dehydrogenases/reductases (SDR) family.</text>
</comment>
<organism evidence="4 5">
    <name type="scientific">Mycena venus</name>
    <dbReference type="NCBI Taxonomy" id="2733690"/>
    <lineage>
        <taxon>Eukaryota</taxon>
        <taxon>Fungi</taxon>
        <taxon>Dikarya</taxon>
        <taxon>Basidiomycota</taxon>
        <taxon>Agaricomycotina</taxon>
        <taxon>Agaricomycetes</taxon>
        <taxon>Agaricomycetidae</taxon>
        <taxon>Agaricales</taxon>
        <taxon>Marasmiineae</taxon>
        <taxon>Mycenaceae</taxon>
        <taxon>Mycena</taxon>
    </lineage>
</organism>
<evidence type="ECO:0000313" key="4">
    <source>
        <dbReference type="EMBL" id="KAF7341124.1"/>
    </source>
</evidence>
<dbReference type="Pfam" id="PF00106">
    <property type="entry name" value="adh_short"/>
    <property type="match status" value="1"/>
</dbReference>
<evidence type="ECO:0000256" key="2">
    <source>
        <dbReference type="ARBA" id="ARBA00022857"/>
    </source>
</evidence>
<dbReference type="EMBL" id="JACAZI010000018">
    <property type="protein sequence ID" value="KAF7341124.1"/>
    <property type="molecule type" value="Genomic_DNA"/>
</dbReference>
<dbReference type="PANTHER" id="PTHR43618">
    <property type="entry name" value="7-ALPHA-HYDROXYSTEROID DEHYDROGENASE"/>
    <property type="match status" value="1"/>
</dbReference>
<dbReference type="Proteomes" id="UP000620124">
    <property type="component" value="Unassembled WGS sequence"/>
</dbReference>
<dbReference type="OrthoDB" id="3819888at2759"/>
<reference evidence="4" key="1">
    <citation type="submission" date="2020-05" db="EMBL/GenBank/DDBJ databases">
        <title>Mycena genomes resolve the evolution of fungal bioluminescence.</title>
        <authorList>
            <person name="Tsai I.J."/>
        </authorList>
    </citation>
    <scope>NUCLEOTIDE SEQUENCE</scope>
    <source>
        <strain evidence="4">CCC161011</strain>
    </source>
</reference>
<evidence type="ECO:0000256" key="3">
    <source>
        <dbReference type="ARBA" id="ARBA00023002"/>
    </source>
</evidence>
<dbReference type="GO" id="GO:0016491">
    <property type="term" value="F:oxidoreductase activity"/>
    <property type="evidence" value="ECO:0007669"/>
    <property type="project" value="UniProtKB-KW"/>
</dbReference>
<evidence type="ECO:0000313" key="5">
    <source>
        <dbReference type="Proteomes" id="UP000620124"/>
    </source>
</evidence>
<sequence length="310" mass="32714">MADTILESLTARNIFDLRGVVAVVTGGGTGIGMMISSTLVANGATVYIIGPSQADLDKVCATYNAAAENVPTRGRMYGLEGDVRLKTEATRLAAEISKREKAITVLFNNAGINRGRYVRPPASATAADYVAACFDPITEDDFSDTLNTNAVGPYWLTFAFLPLLEAWKNVAVEAAKRFVPQIVMTSSMNGWTKDPATGGFSYPYLFSKSALGHATSSLAHELLPLGIRVNGIAPGLFATQMTTGASSPLGTSSLSSSFAEHLPFAVPTDSGVGSTRDMGSLALFLVVNWFVNGETVLIDGGTLLKHPSSY</sequence>
<dbReference type="PRINTS" id="PR00081">
    <property type="entry name" value="GDHRDH"/>
</dbReference>